<name>A0ABU7RPH7_9ACTN</name>
<dbReference type="SMART" id="SM00530">
    <property type="entry name" value="HTH_XRE"/>
    <property type="match status" value="1"/>
</dbReference>
<accession>A0ABU7RPH7</accession>
<dbReference type="RefSeq" id="WP_331213481.1">
    <property type="nucleotide sequence ID" value="NZ_JAZGQK010000006.1"/>
</dbReference>
<keyword evidence="3" id="KW-1185">Reference proteome</keyword>
<dbReference type="InterPro" id="IPR010982">
    <property type="entry name" value="Lambda_DNA-bd_dom_sf"/>
</dbReference>
<evidence type="ECO:0000259" key="1">
    <source>
        <dbReference type="PROSITE" id="PS50943"/>
    </source>
</evidence>
<proteinExistence type="predicted"/>
<dbReference type="CDD" id="cd00093">
    <property type="entry name" value="HTH_XRE"/>
    <property type="match status" value="1"/>
</dbReference>
<dbReference type="Pfam" id="PF19054">
    <property type="entry name" value="DUF5753"/>
    <property type="match status" value="1"/>
</dbReference>
<dbReference type="Pfam" id="PF13560">
    <property type="entry name" value="HTH_31"/>
    <property type="match status" value="1"/>
</dbReference>
<evidence type="ECO:0000313" key="3">
    <source>
        <dbReference type="Proteomes" id="UP001332243"/>
    </source>
</evidence>
<dbReference type="Proteomes" id="UP001332243">
    <property type="component" value="Unassembled WGS sequence"/>
</dbReference>
<organism evidence="2 3">
    <name type="scientific">Plantactinospora sonchi</name>
    <dbReference type="NCBI Taxonomy" id="1544735"/>
    <lineage>
        <taxon>Bacteria</taxon>
        <taxon>Bacillati</taxon>
        <taxon>Actinomycetota</taxon>
        <taxon>Actinomycetes</taxon>
        <taxon>Micromonosporales</taxon>
        <taxon>Micromonosporaceae</taxon>
        <taxon>Plantactinospora</taxon>
    </lineage>
</organism>
<dbReference type="PROSITE" id="PS50943">
    <property type="entry name" value="HTH_CROC1"/>
    <property type="match status" value="1"/>
</dbReference>
<dbReference type="InterPro" id="IPR001387">
    <property type="entry name" value="Cro/C1-type_HTH"/>
</dbReference>
<evidence type="ECO:0000313" key="2">
    <source>
        <dbReference type="EMBL" id="MEE6258364.1"/>
    </source>
</evidence>
<comment type="caution">
    <text evidence="2">The sequence shown here is derived from an EMBL/GenBank/DDBJ whole genome shotgun (WGS) entry which is preliminary data.</text>
</comment>
<dbReference type="EMBL" id="JAZGQK010000006">
    <property type="protein sequence ID" value="MEE6258364.1"/>
    <property type="molecule type" value="Genomic_DNA"/>
</dbReference>
<dbReference type="InterPro" id="IPR043917">
    <property type="entry name" value="DUF5753"/>
</dbReference>
<feature type="domain" description="HTH cro/C1-type" evidence="1">
    <location>
        <begin position="13"/>
        <end position="66"/>
    </location>
</feature>
<dbReference type="SUPFAM" id="SSF47413">
    <property type="entry name" value="lambda repressor-like DNA-binding domains"/>
    <property type="match status" value="1"/>
</dbReference>
<protein>
    <submittedName>
        <fullName evidence="2">Helix-turn-helix transcriptional regulator</fullName>
    </submittedName>
</protein>
<gene>
    <name evidence="2" type="ORF">V1633_07635</name>
</gene>
<dbReference type="Gene3D" id="1.10.260.40">
    <property type="entry name" value="lambda repressor-like DNA-binding domains"/>
    <property type="match status" value="1"/>
</dbReference>
<reference evidence="2 3" key="1">
    <citation type="submission" date="2024-01" db="EMBL/GenBank/DDBJ databases">
        <title>Genome insights into Plantactinospora sonchi sp. nov.</title>
        <authorList>
            <person name="Wang L."/>
        </authorList>
    </citation>
    <scope>NUCLEOTIDE SEQUENCE [LARGE SCALE GENOMIC DNA]</scope>
    <source>
        <strain evidence="2 3">NEAU-QY2</strain>
    </source>
</reference>
<sequence>MWEYYVNDLREVLRRHRIARRMTQAQLGRAIKVSGSLIAAIEQGRLIPQPETAVRLDEFFGTEDEIQQAAVEARQDARPPWLRPWTEHEERATLLRWWEPLLLPGLLQTEEYARAVLRGGWLSDEVVDRTIDVRRDRRAVTIDRPQPPRISALIGEFALTCGEPEVRREQLKHLLDLSQRPTVQVLVVPRSAGLHRGLQGAFVLATLPAGRRAGYVDDQLQGRVVTDSGDLDQLEVSWEIVSGLALPVHTSRDLIQKAINDHD</sequence>